<dbReference type="GO" id="GO:0016887">
    <property type="term" value="F:ATP hydrolysis activity"/>
    <property type="evidence" value="ECO:0007669"/>
    <property type="project" value="InterPro"/>
</dbReference>
<dbReference type="PANTHER" id="PTHR11638:SF18">
    <property type="entry name" value="HEAT SHOCK PROTEIN 104"/>
    <property type="match status" value="1"/>
</dbReference>
<accession>A0A2P8DMR3</accession>
<gene>
    <name evidence="5" type="ORF">CLV63_105171</name>
</gene>
<dbReference type="SMART" id="SM00382">
    <property type="entry name" value="AAA"/>
    <property type="match status" value="1"/>
</dbReference>
<reference evidence="5 6" key="1">
    <citation type="submission" date="2018-03" db="EMBL/GenBank/DDBJ databases">
        <title>Genomic Encyclopedia of Archaeal and Bacterial Type Strains, Phase II (KMG-II): from individual species to whole genera.</title>
        <authorList>
            <person name="Goeker M."/>
        </authorList>
    </citation>
    <scope>NUCLEOTIDE SEQUENCE [LARGE SCALE GENOMIC DNA]</scope>
    <source>
        <strain evidence="5 6">DSM 45312</strain>
    </source>
</reference>
<keyword evidence="6" id="KW-1185">Reference proteome</keyword>
<dbReference type="GO" id="GO:0006508">
    <property type="term" value="P:proteolysis"/>
    <property type="evidence" value="ECO:0007669"/>
    <property type="project" value="UniProtKB-KW"/>
</dbReference>
<dbReference type="InterPro" id="IPR027417">
    <property type="entry name" value="P-loop_NTPase"/>
</dbReference>
<dbReference type="SUPFAM" id="SSF52540">
    <property type="entry name" value="P-loop containing nucleoside triphosphate hydrolases"/>
    <property type="match status" value="1"/>
</dbReference>
<evidence type="ECO:0000259" key="4">
    <source>
        <dbReference type="SMART" id="SM00382"/>
    </source>
</evidence>
<dbReference type="EMBL" id="PYGA01000005">
    <property type="protein sequence ID" value="PSK98497.1"/>
    <property type="molecule type" value="Genomic_DNA"/>
</dbReference>
<proteinExistence type="predicted"/>
<keyword evidence="3 5" id="KW-0067">ATP-binding</keyword>
<dbReference type="OrthoDB" id="4349945at2"/>
<dbReference type="Gene3D" id="1.10.1780.10">
    <property type="entry name" value="Clp, N-terminal domain"/>
    <property type="match status" value="1"/>
</dbReference>
<protein>
    <submittedName>
        <fullName evidence="5">ATP-dependent Clp protease ATP-binding subunit ClpC</fullName>
    </submittedName>
</protein>
<dbReference type="Pfam" id="PF07724">
    <property type="entry name" value="AAA_2"/>
    <property type="match status" value="1"/>
</dbReference>
<dbReference type="InterPro" id="IPR036628">
    <property type="entry name" value="Clp_N_dom_sf"/>
</dbReference>
<dbReference type="Gene3D" id="3.40.50.300">
    <property type="entry name" value="P-loop containing nucleotide triphosphate hydrolases"/>
    <property type="match status" value="1"/>
</dbReference>
<evidence type="ECO:0000256" key="3">
    <source>
        <dbReference type="ARBA" id="ARBA00022840"/>
    </source>
</evidence>
<dbReference type="InterPro" id="IPR003593">
    <property type="entry name" value="AAA+_ATPase"/>
</dbReference>
<evidence type="ECO:0000256" key="2">
    <source>
        <dbReference type="ARBA" id="ARBA00022741"/>
    </source>
</evidence>
<name>A0A2P8DMR3_9ACTN</name>
<dbReference type="Proteomes" id="UP000240542">
    <property type="component" value="Unassembled WGS sequence"/>
</dbReference>
<comment type="caution">
    <text evidence="5">The sequence shown here is derived from an EMBL/GenBank/DDBJ whole genome shotgun (WGS) entry which is preliminary data.</text>
</comment>
<keyword evidence="2" id="KW-0547">Nucleotide-binding</keyword>
<dbReference type="PRINTS" id="PR00300">
    <property type="entry name" value="CLPPROTEASEA"/>
</dbReference>
<evidence type="ECO:0000313" key="5">
    <source>
        <dbReference type="EMBL" id="PSK98497.1"/>
    </source>
</evidence>
<dbReference type="AlphaFoldDB" id="A0A2P8DMR3"/>
<dbReference type="GO" id="GO:0005524">
    <property type="term" value="F:ATP binding"/>
    <property type="evidence" value="ECO:0007669"/>
    <property type="project" value="UniProtKB-KW"/>
</dbReference>
<dbReference type="GO" id="GO:0034605">
    <property type="term" value="P:cellular response to heat"/>
    <property type="evidence" value="ECO:0007669"/>
    <property type="project" value="TreeGrafter"/>
</dbReference>
<feature type="domain" description="AAA+ ATPase" evidence="4">
    <location>
        <begin position="375"/>
        <end position="516"/>
    </location>
</feature>
<dbReference type="SUPFAM" id="SSF81923">
    <property type="entry name" value="Double Clp-N motif"/>
    <property type="match status" value="1"/>
</dbReference>
<evidence type="ECO:0000313" key="6">
    <source>
        <dbReference type="Proteomes" id="UP000240542"/>
    </source>
</evidence>
<dbReference type="PANTHER" id="PTHR11638">
    <property type="entry name" value="ATP-DEPENDENT CLP PROTEASE"/>
    <property type="match status" value="1"/>
</dbReference>
<keyword evidence="5" id="KW-0645">Protease</keyword>
<dbReference type="InterPro" id="IPR003959">
    <property type="entry name" value="ATPase_AAA_core"/>
</dbReference>
<dbReference type="Pfam" id="PF02861">
    <property type="entry name" value="Clp_N"/>
    <property type="match status" value="1"/>
</dbReference>
<keyword evidence="1" id="KW-0677">Repeat</keyword>
<sequence>MDIMGIPARAVDPDLLAATDGFGAAALVAAETGAVRVEPVHLLVVLGRIKGGLAASLFASARIPVDVFAAALAARGGQSPRFGTQAAAGLDDATANRATRAVFARLRGECADGAAVLDERRVLSAVLDGLHVRDRELLARYGRVDLAAWRDAVAAVPQRPAAVFGTDGALATAAFSPGARTVLRIMAADAAGLRHTRLGAPILLHAMVVAPGGLVEQSCHFSGYDLAALRVQTQLLVGGRSGAGEQVEPVLAEDAMEESLRHVFDKAAKGAAHRRSETIAERDLLAALVDSPNGLAAAFFRDTGIDPAKLLRYADSYYAEQPPADTGVRSGGVAEELAWFRRNLVGQRSVVERLAPHIEGVKRGLARGFRFGDRPRAAFLFCGPSGAGKTLTARLLAKMVYGSEADTLVFEMGQFNTRESINYFVGAPPGYVGFGAGRLTNGLRDNPRRVFLFDEVEKADSRVLDALLRLLDEGAVNDPAGPLREAYDTMIVLTSNLGAAEFAELGRSQNEPGPDDPAAQVDELLTTMFGPEAAARADRPDGADGPGAQLRRTLRASFRPELINRLDDVVLFAALGPDELREIAEVELRRFAERTLAGLDVTVTWRADVPAHIGSLAWRSRPEQAARGVRRCVDDLVPPLLRLLDDTEETGRRTARVLLMVDGDELAVAANG</sequence>
<dbReference type="InterPro" id="IPR050130">
    <property type="entry name" value="ClpA_ClpB"/>
</dbReference>
<evidence type="ECO:0000256" key="1">
    <source>
        <dbReference type="ARBA" id="ARBA00022737"/>
    </source>
</evidence>
<dbReference type="GO" id="GO:0008233">
    <property type="term" value="F:peptidase activity"/>
    <property type="evidence" value="ECO:0007669"/>
    <property type="project" value="UniProtKB-KW"/>
</dbReference>
<dbReference type="InterPro" id="IPR004176">
    <property type="entry name" value="Clp_R_N"/>
</dbReference>
<organism evidence="5 6">
    <name type="scientific">Murinocardiopsis flavida</name>
    <dbReference type="NCBI Taxonomy" id="645275"/>
    <lineage>
        <taxon>Bacteria</taxon>
        <taxon>Bacillati</taxon>
        <taxon>Actinomycetota</taxon>
        <taxon>Actinomycetes</taxon>
        <taxon>Streptosporangiales</taxon>
        <taxon>Nocardiopsidaceae</taxon>
        <taxon>Murinocardiopsis</taxon>
    </lineage>
</organism>
<dbReference type="InterPro" id="IPR001270">
    <property type="entry name" value="ClpA/B"/>
</dbReference>
<keyword evidence="5" id="KW-0378">Hydrolase</keyword>
<dbReference type="RefSeq" id="WP_106582575.1">
    <property type="nucleotide sequence ID" value="NZ_PYGA01000005.1"/>
</dbReference>
<dbReference type="GO" id="GO:0005737">
    <property type="term" value="C:cytoplasm"/>
    <property type="evidence" value="ECO:0007669"/>
    <property type="project" value="TreeGrafter"/>
</dbReference>